<dbReference type="AlphaFoldDB" id="A0A7E4V3F6"/>
<dbReference type="GO" id="GO:0007165">
    <property type="term" value="P:signal transduction"/>
    <property type="evidence" value="ECO:0007669"/>
    <property type="project" value="TreeGrafter"/>
</dbReference>
<accession>A0A7E4V3F6</accession>
<dbReference type="InterPro" id="IPR051595">
    <property type="entry name" value="GH25_Enzymes"/>
</dbReference>
<dbReference type="PANTHER" id="PTHR23208">
    <property type="entry name" value="LYSOZYME PROTEIN"/>
    <property type="match status" value="1"/>
</dbReference>
<organism evidence="4 5">
    <name type="scientific">Panagrellus redivivus</name>
    <name type="common">Microworm</name>
    <dbReference type="NCBI Taxonomy" id="6233"/>
    <lineage>
        <taxon>Eukaryota</taxon>
        <taxon>Metazoa</taxon>
        <taxon>Ecdysozoa</taxon>
        <taxon>Nematoda</taxon>
        <taxon>Chromadorea</taxon>
        <taxon>Rhabditida</taxon>
        <taxon>Tylenchina</taxon>
        <taxon>Panagrolaimomorpha</taxon>
        <taxon>Panagrolaimoidea</taxon>
        <taxon>Panagrolaimidae</taxon>
        <taxon>Panagrellus</taxon>
    </lineage>
</organism>
<dbReference type="SUPFAM" id="SSF51445">
    <property type="entry name" value="(Trans)glycosidases"/>
    <property type="match status" value="1"/>
</dbReference>
<dbReference type="Gene3D" id="3.20.20.80">
    <property type="entry name" value="Glycosidases"/>
    <property type="match status" value="1"/>
</dbReference>
<evidence type="ECO:0000313" key="4">
    <source>
        <dbReference type="Proteomes" id="UP000492821"/>
    </source>
</evidence>
<feature type="signal peptide" evidence="3">
    <location>
        <begin position="1"/>
        <end position="18"/>
    </location>
</feature>
<dbReference type="GO" id="GO:0009253">
    <property type="term" value="P:peptidoglycan catabolic process"/>
    <property type="evidence" value="ECO:0007669"/>
    <property type="project" value="InterPro"/>
</dbReference>
<dbReference type="PROSITE" id="PS51904">
    <property type="entry name" value="GLYCOSYL_HYDROL_F25_2"/>
    <property type="match status" value="1"/>
</dbReference>
<dbReference type="WBParaSite" id="Pan_g16087.t1">
    <property type="protein sequence ID" value="Pan_g16087.t1"/>
    <property type="gene ID" value="Pan_g16087"/>
</dbReference>
<protein>
    <submittedName>
        <fullName evidence="5">Lysozyme</fullName>
    </submittedName>
</protein>
<keyword evidence="2 3" id="KW-0732">Signal</keyword>
<reference evidence="5" key="2">
    <citation type="submission" date="2020-10" db="UniProtKB">
        <authorList>
            <consortium name="WormBaseParasite"/>
        </authorList>
    </citation>
    <scope>IDENTIFICATION</scope>
</reference>
<comment type="similarity">
    <text evidence="1">Belongs to the glycosyl hydrolase 25 family.</text>
</comment>
<evidence type="ECO:0000313" key="5">
    <source>
        <dbReference type="WBParaSite" id="Pan_g16087.t1"/>
    </source>
</evidence>
<dbReference type="GO" id="GO:0016998">
    <property type="term" value="P:cell wall macromolecule catabolic process"/>
    <property type="evidence" value="ECO:0007669"/>
    <property type="project" value="InterPro"/>
</dbReference>
<evidence type="ECO:0000256" key="3">
    <source>
        <dbReference type="SAM" id="SignalP"/>
    </source>
</evidence>
<evidence type="ECO:0000256" key="2">
    <source>
        <dbReference type="ARBA" id="ARBA00022729"/>
    </source>
</evidence>
<dbReference type="Proteomes" id="UP000492821">
    <property type="component" value="Unassembled WGS sequence"/>
</dbReference>
<reference evidence="4" key="1">
    <citation type="journal article" date="2013" name="Genetics">
        <title>The draft genome and transcriptome of Panagrellus redivivus are shaped by the harsh demands of a free-living lifestyle.</title>
        <authorList>
            <person name="Srinivasan J."/>
            <person name="Dillman A.R."/>
            <person name="Macchietto M.G."/>
            <person name="Heikkinen L."/>
            <person name="Lakso M."/>
            <person name="Fracchia K.M."/>
            <person name="Antoshechkin I."/>
            <person name="Mortazavi A."/>
            <person name="Wong G."/>
            <person name="Sternberg P.W."/>
        </authorList>
    </citation>
    <scope>NUCLEOTIDE SEQUENCE [LARGE SCALE GENOMIC DNA]</scope>
    <source>
        <strain evidence="4">MT8872</strain>
    </source>
</reference>
<sequence length="270" mass="29379">MSFLQGLALAIVLVTVSGTQLRATRSEEPFAQNPQTRASYNFAVDTYNAGTLSVFQCIYQQGYKVAFLQVYGPSNGGSVVTSGCQDVVNAYQAGLGTEIYITPSPSGKTAAQQFDEAYNGMKNSGINVRKVWLQVTGPINWPNNVLTNINFIAAFISRAQNYGITVGIYTNWYDWQQITGATTQFANSAGLWYWSAFGQGPNAEGVAAFDDFRPFGGWTAPSVKQFALNEALCGLTLNRDIYPLSGKEEASVTFELKDKLTEKINVGGFV</sequence>
<dbReference type="InterPro" id="IPR002053">
    <property type="entry name" value="Glyco_hydro_25"/>
</dbReference>
<proteinExistence type="inferred from homology"/>
<dbReference type="GO" id="GO:0003796">
    <property type="term" value="F:lysozyme activity"/>
    <property type="evidence" value="ECO:0007669"/>
    <property type="project" value="InterPro"/>
</dbReference>
<feature type="chain" id="PRO_5028881331" evidence="3">
    <location>
        <begin position="19"/>
        <end position="270"/>
    </location>
</feature>
<evidence type="ECO:0000256" key="1">
    <source>
        <dbReference type="ARBA" id="ARBA00010646"/>
    </source>
</evidence>
<dbReference type="GO" id="GO:0045087">
    <property type="term" value="P:innate immune response"/>
    <property type="evidence" value="ECO:0007669"/>
    <property type="project" value="TreeGrafter"/>
</dbReference>
<dbReference type="InterPro" id="IPR017853">
    <property type="entry name" value="GH"/>
</dbReference>
<dbReference type="PANTHER" id="PTHR23208:SF36">
    <property type="entry name" value="LYSOZYME-RELATED"/>
    <property type="match status" value="1"/>
</dbReference>
<name>A0A7E4V3F6_PANRE</name>
<keyword evidence="4" id="KW-1185">Reference proteome</keyword>